<feature type="region of interest" description="Disordered" evidence="1">
    <location>
        <begin position="2755"/>
        <end position="2802"/>
    </location>
</feature>
<name>A0A836B6J1_9CHLO</name>
<dbReference type="InterPro" id="IPR016024">
    <property type="entry name" value="ARM-type_fold"/>
</dbReference>
<dbReference type="Pfam" id="PF14726">
    <property type="entry name" value="RTTN_N"/>
    <property type="match status" value="1"/>
</dbReference>
<evidence type="ECO:0000259" key="2">
    <source>
        <dbReference type="Pfam" id="PF14726"/>
    </source>
</evidence>
<feature type="region of interest" description="Disordered" evidence="1">
    <location>
        <begin position="2177"/>
        <end position="2246"/>
    </location>
</feature>
<feature type="region of interest" description="Disordered" evidence="1">
    <location>
        <begin position="2053"/>
        <end position="2085"/>
    </location>
</feature>
<dbReference type="EMBL" id="JAEHOD010000015">
    <property type="protein sequence ID" value="KAG2449121.1"/>
    <property type="molecule type" value="Genomic_DNA"/>
</dbReference>
<feature type="compositionally biased region" description="Basic and acidic residues" evidence="1">
    <location>
        <begin position="2782"/>
        <end position="2794"/>
    </location>
</feature>
<dbReference type="OrthoDB" id="553252at2759"/>
<dbReference type="InterPro" id="IPR029249">
    <property type="entry name" value="Rotatin_N"/>
</dbReference>
<dbReference type="SUPFAM" id="SSF48371">
    <property type="entry name" value="ARM repeat"/>
    <property type="match status" value="1"/>
</dbReference>
<gene>
    <name evidence="3" type="ORF">HYH02_005869</name>
</gene>
<evidence type="ECO:0000313" key="4">
    <source>
        <dbReference type="Proteomes" id="UP000613740"/>
    </source>
</evidence>
<feature type="region of interest" description="Disordered" evidence="1">
    <location>
        <begin position="2275"/>
        <end position="2296"/>
    </location>
</feature>
<feature type="compositionally biased region" description="Low complexity" evidence="1">
    <location>
        <begin position="2205"/>
        <end position="2218"/>
    </location>
</feature>
<sequence>MAQDSLASLVATTDKLGHQLAEVRRRAVQSLDFKLKHRLLSPEDLAKERAVLKNLLGCLQFADNGIPTDAAVLILLGKVAAAPFAARQLLHLGAEGVLAQLQQTRPPDLQPIIQATLNTLLAAPPAARTGVSTPAATQRPFFADVPLSHPSTATASRCMQSSAGATPALMSALPDARGPPAFTFSPARHTVHGAVASPHRHAGEPAAAAAAAEARDQQVVTSTPSVARALLARRAAARLTYLDQDGAAAGGAGGAGGTTGDSARDWLLQPVSLGQADDQQLFELSLRLKYVEDPRVVLPALTQLHGAALADLPVEAVAARHEIVNHLLVLLVSASSTPDLVALAAQCLLRIVTLLKRALLLATDPAYAATAGAASSKGRGDSEAGAADGPSSPGGGPSVEGAAAQQDCGSATQPEQLLPHGLPPAPVDGGGGFTGAGSRSLGAAWAAGDEPLNVTRLAYLIALQVFGALKDPQRLFAAAPLAEELLPLLLLDREGPRVVVSEAECIKWSQLLQALSAALVANLSIARAESPPIVQAFTRDLAASAGPPLPVINAPTVAVLSLAARLVSALPQELWVPNIVPPVLVDTLAAVARDEVLSMLLPGLRAATQPLLAMLRPDTVLLLDVAAASEAALAAGEDLTRQLPALRSGRLDPEPWLARLEAALPALHLPGQAALLQAVLQGLAVVCSSRGSAGAADSGRYGTSRKLAWASATASASSPGRAAAPGAAVVSEATDPAWVSRAEGLCLQLLSYSSPEVALACYAQLEGMVMEARAELGHPLPRLLTRKAVLELLVVQGLADERSRRQVARILLQLMPDAELQSRILPWAFWIRLYESDPQVGTLAAALAAAEREQQAPSAAVEASRWPQLRAHTLAMFSKDPEHRRAAAQQLASELHDAGGNPILQATQGEPYTADPFRVCLDGGARDDLVIPAANPRLARSFRPADVSNLLAILANQELALELRRSAAEQMLALAGEERLRESLEEQASLHAIACVAALRDPASGAALRGSQAGGLAAQGVPPPTPDLLSTLDVQLPIAAMNLLYVLAAHSPRVRAWLITPAAQASRPRTGPHGASACAATGAGTGGGDGGGGGGLEMLVSGMMPLIFHSMVTVRRAVARLLAALCMGGEADRWTGWDAAARSARASGTSSPGNGAGTGCAGDVLVLPYPFERGCVLPCRTTWAALPLVGGPASSTRPGQGIALDGKPLLQNLVAEQRELVVLLVQERQALRTAGGNPAGLLVLMNEHPDLIGYLPPAALHTLAASIRAVAPAGLVARGLAAVGAATCHAECTSALHALQLVCGTRQGIAALAAADWQARLENLLSTCPTSPEDRALWIELLAPVRRMVLSGALAQAQLLQLAEYFSRSAHPLLSAPDAATDPPPLPVALANTPLLPDHLNQHTSLACTQALLATLVDLLRCARSHLPQHQARRLLAALSPTPLFRTLGSAYVGNADANYGCRVLALQLLLEALRLLSGAAEPAVMPVEPDLREALMECLYGVLANVSGGFAAAAAAAPVLARQPQASAKAARGADASSSTAATSSCGGGAHGFAGKGAVRLAMSCLLHLTELLPAGEWTTCWQQMSGSFWVSRLLRDRDTVLRALAVEVLGRLLQPGADATQAMVAQGWPDAVKAMVKIVMDRSSRYTLRTAAVRVLVCCMAQDAAADRAQADGDILNSPLPRRQLFASVSALRPAALLLQHRDLWAQLPAMVREPDAPAGFVAAVLSLLLQGLLLDSDRTVAVMRQPGLIGRVLELLDPKAVETGSGVPAKTSTGVTPAWPARTAAIATYGLAHGAWEAAPPPATATAPGRATAPEVPVDTQVECVTGLEVAVATLQQTAAATAAAAAGADPALPLHRVQGLLVSALAAQLLAHTQQCEPALLPLGALLGRGAEAKAAHATLCAFARLAAGMASLDAARGVQTIAASTEAAAKMDAVCQAAAASNALLQLLDEDEALQLLVSVDAGLLRSPGPLLCQCAEVLTVSCSPRPLRLAVVCLLATLLARKETARALLLFPSTDDEHLVGRNGVEVGADLCGALAALLPDDALAPAPAPGHPPITSAGAQTPGVAAPSPLQPSAARSNPLAASTSSLLPAFAAQHGPHAARHAGYPDSGSATAGSPQGLSSSDLCIIISLRNLLAFSSAAKTAALRNGYHRFLFDCCSRAAAVLAAATAGARPVGGERKPPSGTPKQAAAGAAGRGVRGSVASSARVSAGGPQRYRGLRPGFVGAQPQRQQADPDPAEEAELTGSEIEGLIDEPQVLLASPQVGRPSELAAAAARGGGPERASAAPAAASGAAAPQARSMLEQKVVAALSLIKHLALDSVPARAALVRDGVLAVLRALWPHASSATSGPLFHELLGCLNNLLPECAEARARVATEGGSVAAGAAAEGAPGTLLGSLVACIFGAARLETTTFTLAVGVLLQMAGAEDGVHHLLRSPFLAACHKSLQDSANAHAPGGGAAAKLGRDLARQAALLQVLTSVAAWPAGQHALLRSTAAPGLMELVVRVVSLDPAALAAPAAAAAGASAQHAPQQHLVLQLHNSGLALLRNLCFAAEAKAHLLANPAVLPALVAAAEGVAINPEGAAYAASGLWSLVYLGEKVKAALRRVPSAQQRLIAASATCRFQESRAKSQIEALITQQQAALGGDVGSVGADAAALVGAQGPEVQALQQRVNWLRQAEMQLAGLMEALQSAETVGAAGAGAGGRAWRAPMDRSPLRDQTGALRVTPATMFGYPGMPMYPGAMPMYAGMPGAPAGQHSQAKPTARGGSIMKGRHRGQGKDKDKKEKEEPEGPDAEDMLDMAEDIADAAQNMADMAQQQPQDFGGQGFPGYDPSGMMGPGAMGFPGMGMGMGFPGMGM</sequence>
<feature type="region of interest" description="Disordered" evidence="1">
    <location>
        <begin position="194"/>
        <end position="217"/>
    </location>
</feature>
<dbReference type="GO" id="GO:0044782">
    <property type="term" value="P:cilium organization"/>
    <property type="evidence" value="ECO:0007669"/>
    <property type="project" value="InterPro"/>
</dbReference>
<feature type="domain" description="Rotatin N-terminal" evidence="2">
    <location>
        <begin position="22"/>
        <end position="120"/>
    </location>
</feature>
<accession>A0A836B6J1</accession>
<dbReference type="Proteomes" id="UP000613740">
    <property type="component" value="Unassembled WGS sequence"/>
</dbReference>
<dbReference type="PANTHER" id="PTHR31691:SF1">
    <property type="entry name" value="ROTATIN"/>
    <property type="match status" value="1"/>
</dbReference>
<proteinExistence type="predicted"/>
<evidence type="ECO:0000256" key="1">
    <source>
        <dbReference type="SAM" id="MobiDB-lite"/>
    </source>
</evidence>
<dbReference type="InterPro" id="IPR030791">
    <property type="entry name" value="Rotatin"/>
</dbReference>
<reference evidence="3" key="1">
    <citation type="journal article" date="2020" name="bioRxiv">
        <title>Comparative genomics of Chlamydomonas.</title>
        <authorList>
            <person name="Craig R.J."/>
            <person name="Hasan A.R."/>
            <person name="Ness R.W."/>
            <person name="Keightley P.D."/>
        </authorList>
    </citation>
    <scope>NUCLEOTIDE SEQUENCE</scope>
    <source>
        <strain evidence="3">CCAP 11/173</strain>
    </source>
</reference>
<keyword evidence="4" id="KW-1185">Reference proteome</keyword>
<dbReference type="PANTHER" id="PTHR31691">
    <property type="entry name" value="ROTATIN"/>
    <property type="match status" value="1"/>
</dbReference>
<feature type="region of interest" description="Disordered" evidence="1">
    <location>
        <begin position="372"/>
        <end position="433"/>
    </location>
</feature>
<evidence type="ECO:0000313" key="3">
    <source>
        <dbReference type="EMBL" id="KAG2449121.1"/>
    </source>
</evidence>
<dbReference type="GO" id="GO:0036064">
    <property type="term" value="C:ciliary basal body"/>
    <property type="evidence" value="ECO:0007669"/>
    <property type="project" value="InterPro"/>
</dbReference>
<protein>
    <recommendedName>
        <fullName evidence="2">Rotatin N-terminal domain-containing protein</fullName>
    </recommendedName>
</protein>
<organism evidence="3 4">
    <name type="scientific">Chlamydomonas schloesseri</name>
    <dbReference type="NCBI Taxonomy" id="2026947"/>
    <lineage>
        <taxon>Eukaryota</taxon>
        <taxon>Viridiplantae</taxon>
        <taxon>Chlorophyta</taxon>
        <taxon>core chlorophytes</taxon>
        <taxon>Chlorophyceae</taxon>
        <taxon>CS clade</taxon>
        <taxon>Chlamydomonadales</taxon>
        <taxon>Chlamydomonadaceae</taxon>
        <taxon>Chlamydomonas</taxon>
    </lineage>
</organism>
<comment type="caution">
    <text evidence="3">The sequence shown here is derived from an EMBL/GenBank/DDBJ whole genome shotgun (WGS) entry which is preliminary data.</text>
</comment>
<feature type="compositionally biased region" description="Low complexity" evidence="1">
    <location>
        <begin position="2232"/>
        <end position="2241"/>
    </location>
</feature>